<keyword evidence="8" id="KW-0282">Flagellum</keyword>
<dbReference type="PANTHER" id="PTHR30065">
    <property type="entry name" value="FLAGELLAR BIOSYNTHETIC PROTEIN FLIR"/>
    <property type="match status" value="1"/>
</dbReference>
<dbReference type="Pfam" id="PF01311">
    <property type="entry name" value="Bac_export_1"/>
    <property type="match status" value="1"/>
</dbReference>
<keyword evidence="5 7" id="KW-1133">Transmembrane helix</keyword>
<dbReference type="GO" id="GO:0006605">
    <property type="term" value="P:protein targeting"/>
    <property type="evidence" value="ECO:0007669"/>
    <property type="project" value="InterPro"/>
</dbReference>
<evidence type="ECO:0000256" key="5">
    <source>
        <dbReference type="ARBA" id="ARBA00022989"/>
    </source>
</evidence>
<dbReference type="KEGG" id="pnd:Pla175_15900"/>
<evidence type="ECO:0000256" key="1">
    <source>
        <dbReference type="ARBA" id="ARBA00004651"/>
    </source>
</evidence>
<sequence length="261" mass="27094">MDGLEGWLIAQGALFVLVLGRVGALVATAPLLSGQMMPMRVRAMLAVALTLVVSPLAAGGASDAVAPPAEFLRMLTGELLAGALLGLGVTILLSGAQVAGQLVSQLSGMSFGDVVNPASNEEASLFSQLFYFVTLAVFVAIGGHRLMIQALLDTFRWAPPGRVSWGDDYADALITLLGQSFNLGVRAAAPMLVALFLATVLLGLVSRTLPQINAVVVGFSVNSLLTLGMMMVSVGAMAYTFQEPLADSLVAMQETIRAASE</sequence>
<dbReference type="Proteomes" id="UP000317429">
    <property type="component" value="Chromosome"/>
</dbReference>
<dbReference type="PRINTS" id="PR00953">
    <property type="entry name" value="TYPE3IMRPROT"/>
</dbReference>
<feature type="transmembrane region" description="Helical" evidence="7">
    <location>
        <begin position="129"/>
        <end position="152"/>
    </location>
</feature>
<feature type="transmembrane region" description="Helical" evidence="7">
    <location>
        <begin position="41"/>
        <end position="59"/>
    </location>
</feature>
<reference evidence="8 9" key="1">
    <citation type="submission" date="2019-02" db="EMBL/GenBank/DDBJ databases">
        <title>Deep-cultivation of Planctomycetes and their phenomic and genomic characterization uncovers novel biology.</title>
        <authorList>
            <person name="Wiegand S."/>
            <person name="Jogler M."/>
            <person name="Boedeker C."/>
            <person name="Pinto D."/>
            <person name="Vollmers J."/>
            <person name="Rivas-Marin E."/>
            <person name="Kohn T."/>
            <person name="Peeters S.H."/>
            <person name="Heuer A."/>
            <person name="Rast P."/>
            <person name="Oberbeckmann S."/>
            <person name="Bunk B."/>
            <person name="Jeske O."/>
            <person name="Meyerdierks A."/>
            <person name="Storesund J.E."/>
            <person name="Kallscheuer N."/>
            <person name="Luecker S."/>
            <person name="Lage O.M."/>
            <person name="Pohl T."/>
            <person name="Merkel B.J."/>
            <person name="Hornburger P."/>
            <person name="Mueller R.-W."/>
            <person name="Bruemmer F."/>
            <person name="Labrenz M."/>
            <person name="Spormann A.M."/>
            <person name="Op den Camp H."/>
            <person name="Overmann J."/>
            <person name="Amann R."/>
            <person name="Jetten M.S.M."/>
            <person name="Mascher T."/>
            <person name="Medema M.H."/>
            <person name="Devos D.P."/>
            <person name="Kaster A.-K."/>
            <person name="Ovreas L."/>
            <person name="Rohde M."/>
            <person name="Galperin M.Y."/>
            <person name="Jogler C."/>
        </authorList>
    </citation>
    <scope>NUCLEOTIDE SEQUENCE [LARGE SCALE GENOMIC DNA]</scope>
    <source>
        <strain evidence="8 9">Pla175</strain>
    </source>
</reference>
<keyword evidence="9" id="KW-1185">Reference proteome</keyword>
<proteinExistence type="inferred from homology"/>
<feature type="transmembrane region" description="Helical" evidence="7">
    <location>
        <begin position="79"/>
        <end position="99"/>
    </location>
</feature>
<organism evidence="8 9">
    <name type="scientific">Pirellulimonas nuda</name>
    <dbReference type="NCBI Taxonomy" id="2528009"/>
    <lineage>
        <taxon>Bacteria</taxon>
        <taxon>Pseudomonadati</taxon>
        <taxon>Planctomycetota</taxon>
        <taxon>Planctomycetia</taxon>
        <taxon>Pirellulales</taxon>
        <taxon>Lacipirellulaceae</taxon>
        <taxon>Pirellulimonas</taxon>
    </lineage>
</organism>
<dbReference type="RefSeq" id="WP_145282905.1">
    <property type="nucleotide sequence ID" value="NZ_CP036291.1"/>
</dbReference>
<evidence type="ECO:0000256" key="6">
    <source>
        <dbReference type="ARBA" id="ARBA00023136"/>
    </source>
</evidence>
<evidence type="ECO:0000256" key="7">
    <source>
        <dbReference type="SAM" id="Phobius"/>
    </source>
</evidence>
<accession>A0A518D9V7</accession>
<keyword evidence="6 7" id="KW-0472">Membrane</keyword>
<evidence type="ECO:0000313" key="9">
    <source>
        <dbReference type="Proteomes" id="UP000317429"/>
    </source>
</evidence>
<protein>
    <submittedName>
        <fullName evidence="8">Flagellar biosynthesis protein FliR</fullName>
    </submittedName>
</protein>
<dbReference type="InterPro" id="IPR002010">
    <property type="entry name" value="T3SS_IM_R"/>
</dbReference>
<dbReference type="PANTHER" id="PTHR30065:SF1">
    <property type="entry name" value="SURFACE PRESENTATION OF ANTIGENS PROTEIN SPAR"/>
    <property type="match status" value="1"/>
</dbReference>
<feature type="transmembrane region" description="Helical" evidence="7">
    <location>
        <begin position="212"/>
        <end position="239"/>
    </location>
</feature>
<feature type="transmembrane region" description="Helical" evidence="7">
    <location>
        <begin position="6"/>
        <end position="29"/>
    </location>
</feature>
<gene>
    <name evidence="8" type="ORF">Pla175_15900</name>
</gene>
<evidence type="ECO:0000256" key="4">
    <source>
        <dbReference type="ARBA" id="ARBA00022692"/>
    </source>
</evidence>
<keyword evidence="3" id="KW-1003">Cell membrane</keyword>
<dbReference type="GO" id="GO:0005886">
    <property type="term" value="C:plasma membrane"/>
    <property type="evidence" value="ECO:0007669"/>
    <property type="project" value="UniProtKB-SubCell"/>
</dbReference>
<keyword evidence="8" id="KW-0966">Cell projection</keyword>
<dbReference type="AlphaFoldDB" id="A0A518D9V7"/>
<dbReference type="OrthoDB" id="9797790at2"/>
<dbReference type="EMBL" id="CP036291">
    <property type="protein sequence ID" value="QDU88218.1"/>
    <property type="molecule type" value="Genomic_DNA"/>
</dbReference>
<comment type="subcellular location">
    <subcellularLocation>
        <location evidence="1">Cell membrane</location>
        <topology evidence="1">Multi-pass membrane protein</topology>
    </subcellularLocation>
</comment>
<comment type="similarity">
    <text evidence="2">Belongs to the FliR/MopE/SpaR family.</text>
</comment>
<name>A0A518D9V7_9BACT</name>
<feature type="transmembrane region" description="Helical" evidence="7">
    <location>
        <begin position="187"/>
        <end position="205"/>
    </location>
</feature>
<evidence type="ECO:0000313" key="8">
    <source>
        <dbReference type="EMBL" id="QDU88218.1"/>
    </source>
</evidence>
<keyword evidence="8" id="KW-0969">Cilium</keyword>
<evidence type="ECO:0000256" key="3">
    <source>
        <dbReference type="ARBA" id="ARBA00022475"/>
    </source>
</evidence>
<evidence type="ECO:0000256" key="2">
    <source>
        <dbReference type="ARBA" id="ARBA00009772"/>
    </source>
</evidence>
<keyword evidence="4 7" id="KW-0812">Transmembrane</keyword>